<proteinExistence type="predicted"/>
<gene>
    <name evidence="2" type="ORF">AAFF_G00292920</name>
</gene>
<dbReference type="Proteomes" id="UP001221898">
    <property type="component" value="Unassembled WGS sequence"/>
</dbReference>
<comment type="caution">
    <text evidence="2">The sequence shown here is derived from an EMBL/GenBank/DDBJ whole genome shotgun (WGS) entry which is preliminary data.</text>
</comment>
<feature type="transmembrane region" description="Helical" evidence="1">
    <location>
        <begin position="6"/>
        <end position="27"/>
    </location>
</feature>
<organism evidence="2 3">
    <name type="scientific">Aldrovandia affinis</name>
    <dbReference type="NCBI Taxonomy" id="143900"/>
    <lineage>
        <taxon>Eukaryota</taxon>
        <taxon>Metazoa</taxon>
        <taxon>Chordata</taxon>
        <taxon>Craniata</taxon>
        <taxon>Vertebrata</taxon>
        <taxon>Euteleostomi</taxon>
        <taxon>Actinopterygii</taxon>
        <taxon>Neopterygii</taxon>
        <taxon>Teleostei</taxon>
        <taxon>Notacanthiformes</taxon>
        <taxon>Halosauridae</taxon>
        <taxon>Aldrovandia</taxon>
    </lineage>
</organism>
<keyword evidence="1" id="KW-0812">Transmembrane</keyword>
<accession>A0AAD7SSJ3</accession>
<keyword evidence="1" id="KW-0472">Membrane</keyword>
<evidence type="ECO:0000256" key="1">
    <source>
        <dbReference type="SAM" id="Phobius"/>
    </source>
</evidence>
<sequence>MYCASLILHLHVCGNLSFSFICLYLVLEMTTFTLEIYSKSHSDCLCLCILTSVHSPQLLYLSLSGFQPGFHGCQFPQHSVDVSLAAWFPWLPVPSTWCGCQAGRRFESVLLQRGPVV</sequence>
<name>A0AAD7SSJ3_9TELE</name>
<evidence type="ECO:0000313" key="3">
    <source>
        <dbReference type="Proteomes" id="UP001221898"/>
    </source>
</evidence>
<dbReference type="EMBL" id="JAINUG010000041">
    <property type="protein sequence ID" value="KAJ8407016.1"/>
    <property type="molecule type" value="Genomic_DNA"/>
</dbReference>
<keyword evidence="3" id="KW-1185">Reference proteome</keyword>
<evidence type="ECO:0000313" key="2">
    <source>
        <dbReference type="EMBL" id="KAJ8407016.1"/>
    </source>
</evidence>
<protein>
    <submittedName>
        <fullName evidence="2">Uncharacterized protein</fullName>
    </submittedName>
</protein>
<reference evidence="2" key="1">
    <citation type="journal article" date="2023" name="Science">
        <title>Genome structures resolve the early diversification of teleost fishes.</title>
        <authorList>
            <person name="Parey E."/>
            <person name="Louis A."/>
            <person name="Montfort J."/>
            <person name="Bouchez O."/>
            <person name="Roques C."/>
            <person name="Iampietro C."/>
            <person name="Lluch J."/>
            <person name="Castinel A."/>
            <person name="Donnadieu C."/>
            <person name="Desvignes T."/>
            <person name="Floi Bucao C."/>
            <person name="Jouanno E."/>
            <person name="Wen M."/>
            <person name="Mejri S."/>
            <person name="Dirks R."/>
            <person name="Jansen H."/>
            <person name="Henkel C."/>
            <person name="Chen W.J."/>
            <person name="Zahm M."/>
            <person name="Cabau C."/>
            <person name="Klopp C."/>
            <person name="Thompson A.W."/>
            <person name="Robinson-Rechavi M."/>
            <person name="Braasch I."/>
            <person name="Lecointre G."/>
            <person name="Bobe J."/>
            <person name="Postlethwait J.H."/>
            <person name="Berthelot C."/>
            <person name="Roest Crollius H."/>
            <person name="Guiguen Y."/>
        </authorList>
    </citation>
    <scope>NUCLEOTIDE SEQUENCE</scope>
    <source>
        <strain evidence="2">NC1722</strain>
    </source>
</reference>
<keyword evidence="1" id="KW-1133">Transmembrane helix</keyword>
<dbReference type="AlphaFoldDB" id="A0AAD7SSJ3"/>